<evidence type="ECO:0000313" key="9">
    <source>
        <dbReference type="Proteomes" id="UP000683000"/>
    </source>
</evidence>
<organism evidence="8 9">
    <name type="scientific">Boletus reticuloceps</name>
    <dbReference type="NCBI Taxonomy" id="495285"/>
    <lineage>
        <taxon>Eukaryota</taxon>
        <taxon>Fungi</taxon>
        <taxon>Dikarya</taxon>
        <taxon>Basidiomycota</taxon>
        <taxon>Agaricomycotina</taxon>
        <taxon>Agaricomycetes</taxon>
        <taxon>Agaricomycetidae</taxon>
        <taxon>Boletales</taxon>
        <taxon>Boletineae</taxon>
        <taxon>Boletaceae</taxon>
        <taxon>Boletoideae</taxon>
        <taxon>Boletus</taxon>
    </lineage>
</organism>
<evidence type="ECO:0000256" key="6">
    <source>
        <dbReference type="PROSITE-ProRule" id="PRU00782"/>
    </source>
</evidence>
<keyword evidence="4 6" id="KW-0505">Motor protein</keyword>
<accession>A0A8I3AFH4</accession>
<evidence type="ECO:0000259" key="7">
    <source>
        <dbReference type="PROSITE" id="PS51456"/>
    </source>
</evidence>
<proteinExistence type="inferred from homology"/>
<feature type="binding site" evidence="6">
    <location>
        <begin position="115"/>
        <end position="122"/>
    </location>
    <ligand>
        <name>ATP</name>
        <dbReference type="ChEBI" id="CHEBI:30616"/>
    </ligand>
</feature>
<dbReference type="GO" id="GO:0016020">
    <property type="term" value="C:membrane"/>
    <property type="evidence" value="ECO:0007669"/>
    <property type="project" value="TreeGrafter"/>
</dbReference>
<dbReference type="Pfam" id="PF00063">
    <property type="entry name" value="Myosin_head"/>
    <property type="match status" value="1"/>
</dbReference>
<dbReference type="GO" id="GO:0000146">
    <property type="term" value="F:microfilament motor activity"/>
    <property type="evidence" value="ECO:0007669"/>
    <property type="project" value="TreeGrafter"/>
</dbReference>
<dbReference type="GO" id="GO:0051015">
    <property type="term" value="F:actin filament binding"/>
    <property type="evidence" value="ECO:0007669"/>
    <property type="project" value="TreeGrafter"/>
</dbReference>
<evidence type="ECO:0000313" key="8">
    <source>
        <dbReference type="EMBL" id="KAG6380450.1"/>
    </source>
</evidence>
<keyword evidence="2 6" id="KW-0067">ATP-binding</keyword>
<dbReference type="EMBL" id="JAGFBS010000003">
    <property type="protein sequence ID" value="KAG6380450.1"/>
    <property type="molecule type" value="Genomic_DNA"/>
</dbReference>
<dbReference type="PANTHER" id="PTHR13140:SF550">
    <property type="entry name" value="MYOSIN-IIIB ISOFORM X1"/>
    <property type="match status" value="1"/>
</dbReference>
<keyword evidence="8" id="KW-0378">Hydrolase</keyword>
<dbReference type="Proteomes" id="UP000683000">
    <property type="component" value="Unassembled WGS sequence"/>
</dbReference>
<comment type="caution">
    <text evidence="8">The sequence shown here is derived from an EMBL/GenBank/DDBJ whole genome shotgun (WGS) entry which is preliminary data.</text>
</comment>
<dbReference type="PRINTS" id="PR00193">
    <property type="entry name" value="MYOSINHEAVY"/>
</dbReference>
<dbReference type="InterPro" id="IPR027417">
    <property type="entry name" value="P-loop_NTPase"/>
</dbReference>
<dbReference type="Gene3D" id="3.40.850.10">
    <property type="entry name" value="Kinesin motor domain"/>
    <property type="match status" value="1"/>
</dbReference>
<dbReference type="GO" id="GO:0005737">
    <property type="term" value="C:cytoplasm"/>
    <property type="evidence" value="ECO:0007669"/>
    <property type="project" value="TreeGrafter"/>
</dbReference>
<comment type="caution">
    <text evidence="6">Lacks conserved residue(s) required for the propagation of feature annotation.</text>
</comment>
<evidence type="ECO:0000256" key="4">
    <source>
        <dbReference type="ARBA" id="ARBA00023175"/>
    </source>
</evidence>
<evidence type="ECO:0000256" key="5">
    <source>
        <dbReference type="ARBA" id="ARBA00023203"/>
    </source>
</evidence>
<dbReference type="AlphaFoldDB" id="A0A8I3AFH4"/>
<reference evidence="8" key="1">
    <citation type="submission" date="2021-03" db="EMBL/GenBank/DDBJ databases">
        <title>Evolutionary innovations through gain and loss of genes in the ectomycorrhizal Boletales.</title>
        <authorList>
            <person name="Wu G."/>
            <person name="Miyauchi S."/>
            <person name="Morin E."/>
            <person name="Yang Z.-L."/>
            <person name="Xu J."/>
            <person name="Martin F.M."/>
        </authorList>
    </citation>
    <scope>NUCLEOTIDE SEQUENCE</scope>
    <source>
        <strain evidence="8">BR01</strain>
    </source>
</reference>
<gene>
    <name evidence="8" type="ORF">JVT61DRAFT_8589</name>
</gene>
<dbReference type="SMART" id="SM00242">
    <property type="entry name" value="MYSc"/>
    <property type="match status" value="1"/>
</dbReference>
<dbReference type="PANTHER" id="PTHR13140">
    <property type="entry name" value="MYOSIN"/>
    <property type="match status" value="1"/>
</dbReference>
<dbReference type="GO" id="GO:0007015">
    <property type="term" value="P:actin filament organization"/>
    <property type="evidence" value="ECO:0007669"/>
    <property type="project" value="TreeGrafter"/>
</dbReference>
<keyword evidence="3 6" id="KW-0518">Myosin</keyword>
<dbReference type="InterPro" id="IPR036961">
    <property type="entry name" value="Kinesin_motor_dom_sf"/>
</dbReference>
<dbReference type="GO" id="GO:0005524">
    <property type="term" value="F:ATP binding"/>
    <property type="evidence" value="ECO:0007669"/>
    <property type="project" value="UniProtKB-UniRule"/>
</dbReference>
<dbReference type="Gene3D" id="1.10.10.820">
    <property type="match status" value="1"/>
</dbReference>
<evidence type="ECO:0000256" key="3">
    <source>
        <dbReference type="ARBA" id="ARBA00023123"/>
    </source>
</evidence>
<dbReference type="PROSITE" id="PS51456">
    <property type="entry name" value="MYOSIN_MOTOR"/>
    <property type="match status" value="1"/>
</dbReference>
<keyword evidence="9" id="KW-1185">Reference proteome</keyword>
<evidence type="ECO:0000256" key="1">
    <source>
        <dbReference type="ARBA" id="ARBA00022741"/>
    </source>
</evidence>
<dbReference type="GO" id="GO:0016459">
    <property type="term" value="C:myosin complex"/>
    <property type="evidence" value="ECO:0007669"/>
    <property type="project" value="UniProtKB-KW"/>
</dbReference>
<keyword evidence="5 6" id="KW-0009">Actin-binding</keyword>
<dbReference type="OrthoDB" id="2687402at2759"/>
<dbReference type="GO" id="GO:0016787">
    <property type="term" value="F:hydrolase activity"/>
    <property type="evidence" value="ECO:0007669"/>
    <property type="project" value="UniProtKB-KW"/>
</dbReference>
<dbReference type="InterPro" id="IPR001609">
    <property type="entry name" value="Myosin_head_motor_dom-like"/>
</dbReference>
<name>A0A8I3AFH4_9AGAM</name>
<dbReference type="Gene3D" id="1.20.120.720">
    <property type="entry name" value="Myosin VI head, motor domain, U50 subdomain"/>
    <property type="match status" value="1"/>
</dbReference>
<comment type="similarity">
    <text evidence="6">Belongs to the TRAFAC class myosin-kinesin ATPase superfamily. Myosin family.</text>
</comment>
<feature type="domain" description="Myosin motor" evidence="7">
    <location>
        <begin position="15"/>
        <end position="387"/>
    </location>
</feature>
<protein>
    <submittedName>
        <fullName evidence="8">P-loop containing nucleoside triphosphate hydrolase protein</fullName>
    </submittedName>
</protein>
<dbReference type="SUPFAM" id="SSF52540">
    <property type="entry name" value="P-loop containing nucleoside triphosphate hydrolases"/>
    <property type="match status" value="1"/>
</dbReference>
<evidence type="ECO:0000256" key="2">
    <source>
        <dbReference type="ARBA" id="ARBA00022840"/>
    </source>
</evidence>
<keyword evidence="1 6" id="KW-0547">Nucleotide-binding</keyword>
<sequence>MNRQSTGMSLQQRLEAVNDLASLSAVSDDVIVTCLRERFMLDTIYTNIGSSALVAVNSHKYVASNADSLLQKYAAHYRDTTENKTPLPPHIFQLANNAYYHMRRTTQDQSLILSGETGSGKSETRRLAIKTLLELSVSNPGKKGSKLATQVPAAEFVIESFGNARTLFNPNASRFGKYTELQFTDKGRLCGIKSLDYYLERNRVAAVPSGERNFHIFYYLMAGASAEERQHLHLADKTQYRYLGHRAGAGTRSNGVRDDDANRFEQLKMALKSVGLSKRHVAQTCQLVAAILHLGNIEFTIDRGRDVDAAVVRNVDVLGIVAEFLGVQPSALETTLAYKTKLVKRELCTVFLDTDGASDNRDDLAKTLYSLLFAWLNEHINQRLCRD</sequence>